<dbReference type="Proteomes" id="UP001172102">
    <property type="component" value="Unassembled WGS sequence"/>
</dbReference>
<name>A0AA40DX05_9PEZI</name>
<gene>
    <name evidence="2" type="ORF">B0H67DRAFT_153987</name>
</gene>
<accession>A0AA40DX05</accession>
<protein>
    <submittedName>
        <fullName evidence="2">Uncharacterized protein</fullName>
    </submittedName>
</protein>
<feature type="region of interest" description="Disordered" evidence="1">
    <location>
        <begin position="84"/>
        <end position="109"/>
    </location>
</feature>
<evidence type="ECO:0000313" key="3">
    <source>
        <dbReference type="Proteomes" id="UP001172102"/>
    </source>
</evidence>
<evidence type="ECO:0000313" key="2">
    <source>
        <dbReference type="EMBL" id="KAK0719494.1"/>
    </source>
</evidence>
<comment type="caution">
    <text evidence="2">The sequence shown here is derived from an EMBL/GenBank/DDBJ whole genome shotgun (WGS) entry which is preliminary data.</text>
</comment>
<keyword evidence="3" id="KW-1185">Reference proteome</keyword>
<dbReference type="EMBL" id="JAUKUA010000003">
    <property type="protein sequence ID" value="KAK0719494.1"/>
    <property type="molecule type" value="Genomic_DNA"/>
</dbReference>
<proteinExistence type="predicted"/>
<reference evidence="2" key="1">
    <citation type="submission" date="2023-06" db="EMBL/GenBank/DDBJ databases">
        <title>Genome-scale phylogeny and comparative genomics of the fungal order Sordariales.</title>
        <authorList>
            <consortium name="Lawrence Berkeley National Laboratory"/>
            <person name="Hensen N."/>
            <person name="Bonometti L."/>
            <person name="Westerberg I."/>
            <person name="Brannstrom I.O."/>
            <person name="Guillou S."/>
            <person name="Cros-Aarteil S."/>
            <person name="Calhoun S."/>
            <person name="Haridas S."/>
            <person name="Kuo A."/>
            <person name="Mondo S."/>
            <person name="Pangilinan J."/>
            <person name="Riley R."/>
            <person name="Labutti K."/>
            <person name="Andreopoulos B."/>
            <person name="Lipzen A."/>
            <person name="Chen C."/>
            <person name="Yanf M."/>
            <person name="Daum C."/>
            <person name="Ng V."/>
            <person name="Clum A."/>
            <person name="Steindorff A."/>
            <person name="Ohm R."/>
            <person name="Martin F."/>
            <person name="Silar P."/>
            <person name="Natvig D."/>
            <person name="Lalanne C."/>
            <person name="Gautier V."/>
            <person name="Ament-Velasquez S.L."/>
            <person name="Kruys A."/>
            <person name="Hutchinson M.I."/>
            <person name="Powell A.J."/>
            <person name="Barry K."/>
            <person name="Miller A.N."/>
            <person name="Grigoriev I.V."/>
            <person name="Debuchy R."/>
            <person name="Gladieux P."/>
            <person name="Thoren M.H."/>
            <person name="Johannesson H."/>
        </authorList>
    </citation>
    <scope>NUCLEOTIDE SEQUENCE</scope>
    <source>
        <strain evidence="2">SMH4607-1</strain>
    </source>
</reference>
<evidence type="ECO:0000256" key="1">
    <source>
        <dbReference type="SAM" id="MobiDB-lite"/>
    </source>
</evidence>
<sequence>MRVLGSVCVSHLDLERGMVCRLDYGSRTLIALYLAPPGPALLYGNRGGCIVEGIVCVFVQAAMASEAATKQSKDTSYHLIYWPSLPGRGEYNPPGPRGSQRLIHRSYRD</sequence>
<organism evidence="2 3">
    <name type="scientific">Lasiosphaeris hirsuta</name>
    <dbReference type="NCBI Taxonomy" id="260670"/>
    <lineage>
        <taxon>Eukaryota</taxon>
        <taxon>Fungi</taxon>
        <taxon>Dikarya</taxon>
        <taxon>Ascomycota</taxon>
        <taxon>Pezizomycotina</taxon>
        <taxon>Sordariomycetes</taxon>
        <taxon>Sordariomycetidae</taxon>
        <taxon>Sordariales</taxon>
        <taxon>Lasiosphaeriaceae</taxon>
        <taxon>Lasiosphaeris</taxon>
    </lineage>
</organism>
<dbReference type="AlphaFoldDB" id="A0AA40DX05"/>